<sequence>MTDAASGGGWKEKSNKCVKRVKAKRHLSKIRPSVRPSVCESDGKEDDGLTREIETAAGGFAEDSATGEEKRAESANRQLRLKVERRCRQELVLNAPQYATLASASHTVGQVDNPPSDRPPTNVIKFIIRQHRTTGDTIVINQKQVLGMAFDGPQFRADRKEKVG</sequence>
<reference evidence="4" key="1">
    <citation type="submission" date="2016-06" db="UniProtKB">
        <authorList>
            <consortium name="WormBaseParasite"/>
        </authorList>
    </citation>
    <scope>IDENTIFICATION</scope>
</reference>
<dbReference type="EMBL" id="UZAM01007166">
    <property type="protein sequence ID" value="VDO97181.1"/>
    <property type="molecule type" value="Genomic_DNA"/>
</dbReference>
<gene>
    <name evidence="2" type="ORF">SBAD_LOCUS2301</name>
</gene>
<evidence type="ECO:0000313" key="2">
    <source>
        <dbReference type="EMBL" id="VDO97181.1"/>
    </source>
</evidence>
<keyword evidence="3" id="KW-1185">Reference proteome</keyword>
<feature type="compositionally biased region" description="Basic residues" evidence="1">
    <location>
        <begin position="16"/>
        <end position="29"/>
    </location>
</feature>
<reference evidence="2 3" key="2">
    <citation type="submission" date="2018-11" db="EMBL/GenBank/DDBJ databases">
        <authorList>
            <consortium name="Pathogen Informatics"/>
        </authorList>
    </citation>
    <scope>NUCLEOTIDE SEQUENCE [LARGE SCALE GENOMIC DNA]</scope>
</reference>
<feature type="region of interest" description="Disordered" evidence="1">
    <location>
        <begin position="1"/>
        <end position="76"/>
    </location>
</feature>
<evidence type="ECO:0000313" key="4">
    <source>
        <dbReference type="WBParaSite" id="SBAD_0000241001-mRNA-1"/>
    </source>
</evidence>
<accession>A0A183IFA7</accession>
<protein>
    <submittedName>
        <fullName evidence="2 4">Uncharacterized protein</fullName>
    </submittedName>
</protein>
<dbReference type="WBParaSite" id="SBAD_0000241001-mRNA-1">
    <property type="protein sequence ID" value="SBAD_0000241001-mRNA-1"/>
    <property type="gene ID" value="SBAD_0000241001"/>
</dbReference>
<dbReference type="Proteomes" id="UP000270296">
    <property type="component" value="Unassembled WGS sequence"/>
</dbReference>
<name>A0A183IFA7_9BILA</name>
<evidence type="ECO:0000256" key="1">
    <source>
        <dbReference type="SAM" id="MobiDB-lite"/>
    </source>
</evidence>
<proteinExistence type="predicted"/>
<organism evidence="4">
    <name type="scientific">Soboliphyme baturini</name>
    <dbReference type="NCBI Taxonomy" id="241478"/>
    <lineage>
        <taxon>Eukaryota</taxon>
        <taxon>Metazoa</taxon>
        <taxon>Ecdysozoa</taxon>
        <taxon>Nematoda</taxon>
        <taxon>Enoplea</taxon>
        <taxon>Dorylaimia</taxon>
        <taxon>Dioctophymatida</taxon>
        <taxon>Dioctophymatoidea</taxon>
        <taxon>Soboliphymatidae</taxon>
        <taxon>Soboliphyme</taxon>
    </lineage>
</organism>
<dbReference type="AlphaFoldDB" id="A0A183IFA7"/>
<evidence type="ECO:0000313" key="3">
    <source>
        <dbReference type="Proteomes" id="UP000270296"/>
    </source>
</evidence>